<accession>A0A3B0WL14</accession>
<dbReference type="Pfam" id="PF02866">
    <property type="entry name" value="Ldh_1_C"/>
    <property type="match status" value="1"/>
</dbReference>
<dbReference type="GO" id="GO:0004459">
    <property type="term" value="F:L-lactate dehydrogenase (NAD+) activity"/>
    <property type="evidence" value="ECO:0007669"/>
    <property type="project" value="TreeGrafter"/>
</dbReference>
<keyword evidence="2" id="KW-0520">NAD</keyword>
<dbReference type="NCBIfam" id="NF004863">
    <property type="entry name" value="PRK06223.1"/>
    <property type="match status" value="1"/>
</dbReference>
<dbReference type="InterPro" id="IPR022383">
    <property type="entry name" value="Lactate/malate_DH_C"/>
</dbReference>
<dbReference type="NCBIfam" id="TIGR01763">
    <property type="entry name" value="MalateDH_bact"/>
    <property type="match status" value="1"/>
</dbReference>
<feature type="domain" description="Lactate/malate dehydrogenase C-terminal" evidence="4">
    <location>
        <begin position="147"/>
        <end position="307"/>
    </location>
</feature>
<dbReference type="InterPro" id="IPR011275">
    <property type="entry name" value="Malate_DH_type3"/>
</dbReference>
<dbReference type="Pfam" id="PF00056">
    <property type="entry name" value="Ldh_1_N"/>
    <property type="match status" value="1"/>
</dbReference>
<organism evidence="5">
    <name type="scientific">hydrothermal vent metagenome</name>
    <dbReference type="NCBI Taxonomy" id="652676"/>
    <lineage>
        <taxon>unclassified sequences</taxon>
        <taxon>metagenomes</taxon>
        <taxon>ecological metagenomes</taxon>
    </lineage>
</organism>
<evidence type="ECO:0000256" key="1">
    <source>
        <dbReference type="ARBA" id="ARBA00023002"/>
    </source>
</evidence>
<dbReference type="InterPro" id="IPR001236">
    <property type="entry name" value="Lactate/malate_DH_N"/>
</dbReference>
<dbReference type="Gene3D" id="3.90.110.10">
    <property type="entry name" value="Lactate dehydrogenase/glycoside hydrolase, family 4, C-terminal"/>
    <property type="match status" value="1"/>
</dbReference>
<dbReference type="InterPro" id="IPR015955">
    <property type="entry name" value="Lactate_DH/Glyco_Ohase_4_C"/>
</dbReference>
<evidence type="ECO:0000256" key="2">
    <source>
        <dbReference type="ARBA" id="ARBA00023027"/>
    </source>
</evidence>
<gene>
    <name evidence="5" type="ORF">MNBD_GAMMA07-883</name>
</gene>
<dbReference type="FunFam" id="3.40.50.720:FF:000018">
    <property type="entry name" value="Malate dehydrogenase"/>
    <property type="match status" value="1"/>
</dbReference>
<dbReference type="EC" id="1.1.1.37" evidence="5"/>
<dbReference type="EMBL" id="UOFF01000270">
    <property type="protein sequence ID" value="VAW56698.1"/>
    <property type="molecule type" value="Genomic_DNA"/>
</dbReference>
<evidence type="ECO:0000259" key="4">
    <source>
        <dbReference type="Pfam" id="PF02866"/>
    </source>
</evidence>
<dbReference type="PANTHER" id="PTHR43128">
    <property type="entry name" value="L-2-HYDROXYCARBOXYLATE DEHYDROGENASE (NAD(P)(+))"/>
    <property type="match status" value="1"/>
</dbReference>
<dbReference type="SUPFAM" id="SSF56327">
    <property type="entry name" value="LDH C-terminal domain-like"/>
    <property type="match status" value="1"/>
</dbReference>
<reference evidence="5" key="1">
    <citation type="submission" date="2018-06" db="EMBL/GenBank/DDBJ databases">
        <authorList>
            <person name="Zhirakovskaya E."/>
        </authorList>
    </citation>
    <scope>NUCLEOTIDE SEQUENCE</scope>
</reference>
<evidence type="ECO:0000313" key="5">
    <source>
        <dbReference type="EMBL" id="VAW56698.1"/>
    </source>
</evidence>
<dbReference type="PANTHER" id="PTHR43128:SF16">
    <property type="entry name" value="L-LACTATE DEHYDROGENASE"/>
    <property type="match status" value="1"/>
</dbReference>
<dbReference type="Gene3D" id="3.40.50.720">
    <property type="entry name" value="NAD(P)-binding Rossmann-like Domain"/>
    <property type="match status" value="1"/>
</dbReference>
<dbReference type="AlphaFoldDB" id="A0A3B0WL14"/>
<protein>
    <submittedName>
        <fullName evidence="5">Malate dehydrogenase</fullName>
        <ecNumber evidence="5">1.1.1.37</ecNumber>
    </submittedName>
</protein>
<name>A0A3B0WL14_9ZZZZ</name>
<dbReference type="PIRSF" id="PIRSF000102">
    <property type="entry name" value="Lac_mal_DH"/>
    <property type="match status" value="1"/>
</dbReference>
<dbReference type="HAMAP" id="MF_00487">
    <property type="entry name" value="Malate_dehydrog_3"/>
    <property type="match status" value="1"/>
</dbReference>
<dbReference type="GO" id="GO:0006089">
    <property type="term" value="P:lactate metabolic process"/>
    <property type="evidence" value="ECO:0007669"/>
    <property type="project" value="TreeGrafter"/>
</dbReference>
<evidence type="ECO:0000259" key="3">
    <source>
        <dbReference type="Pfam" id="PF00056"/>
    </source>
</evidence>
<dbReference type="CDD" id="cd01339">
    <property type="entry name" value="LDH-like_MDH"/>
    <property type="match status" value="1"/>
</dbReference>
<proteinExistence type="inferred from homology"/>
<dbReference type="SUPFAM" id="SSF51735">
    <property type="entry name" value="NAD(P)-binding Rossmann-fold domains"/>
    <property type="match status" value="1"/>
</dbReference>
<keyword evidence="1 5" id="KW-0560">Oxidoreductase</keyword>
<dbReference type="GO" id="GO:0030060">
    <property type="term" value="F:L-malate dehydrogenase (NAD+) activity"/>
    <property type="evidence" value="ECO:0007669"/>
    <property type="project" value="UniProtKB-EC"/>
</dbReference>
<dbReference type="InterPro" id="IPR001557">
    <property type="entry name" value="L-lactate/malate_DH"/>
</dbReference>
<dbReference type="PRINTS" id="PR00086">
    <property type="entry name" value="LLDHDRGNASE"/>
</dbReference>
<sequence>MNKITVVGAGRVGESTAQFIASKDLCREIVLIDIREGAAEGAALDIQEDAPLFRFDTRLTGGSDYALMADSDLVIITAGVPRKPGMSRSDVLETNVRVADIVIENTLKYAPNSKMLFVSNPVDILTLRAYQKTGWARNRIFGQAGVLDSTRMASFIAIETGYSALDINAMVLGGHGDSMVPMMRYTTISGIPVSHFIDQKIIDDIVLRTRNGGAEILALRQNSSAFDAPAAAVAAMVDSIVNDRKRILPAVAMLKNEYGCNELAIGVPCVLGKDGMEKVISLDLNEEEKGHFDQSVEAVKKDMKTLAAL</sequence>
<dbReference type="InterPro" id="IPR036291">
    <property type="entry name" value="NAD(P)-bd_dom_sf"/>
</dbReference>
<feature type="domain" description="Lactate/malate dehydrogenase N-terminal" evidence="3">
    <location>
        <begin position="3"/>
        <end position="142"/>
    </location>
</feature>